<dbReference type="EMBL" id="JANEYG010000167">
    <property type="protein sequence ID" value="KAJ8911697.1"/>
    <property type="molecule type" value="Genomic_DNA"/>
</dbReference>
<accession>A0AAV8VCE5</accession>
<evidence type="ECO:0000313" key="1">
    <source>
        <dbReference type="EMBL" id="KAJ8911697.1"/>
    </source>
</evidence>
<name>A0AAV8VCE5_9CUCU</name>
<dbReference type="Proteomes" id="UP001159042">
    <property type="component" value="Unassembled WGS sequence"/>
</dbReference>
<sequence length="166" mass="18807">MTARGCALLNYTYTHNDLTILGPTEPTYYAPNHLPDVLDIAILKSVPVGDQISAEYEGSTAHNPVLLDVGLRQRNVGIFTRRFTDWGRFRAEMQRNTAIPVIETTDDLEAAILSLETDIKYAMTQTTTETEIPRLAISRQTLPDGIKQLIRDRRRLKRLATRTRLP</sequence>
<keyword evidence="2" id="KW-1185">Reference proteome</keyword>
<comment type="caution">
    <text evidence="1">The sequence shown here is derived from an EMBL/GenBank/DDBJ whole genome shotgun (WGS) entry which is preliminary data.</text>
</comment>
<evidence type="ECO:0000313" key="2">
    <source>
        <dbReference type="Proteomes" id="UP001159042"/>
    </source>
</evidence>
<organism evidence="1 2">
    <name type="scientific">Exocentrus adspersus</name>
    <dbReference type="NCBI Taxonomy" id="1586481"/>
    <lineage>
        <taxon>Eukaryota</taxon>
        <taxon>Metazoa</taxon>
        <taxon>Ecdysozoa</taxon>
        <taxon>Arthropoda</taxon>
        <taxon>Hexapoda</taxon>
        <taxon>Insecta</taxon>
        <taxon>Pterygota</taxon>
        <taxon>Neoptera</taxon>
        <taxon>Endopterygota</taxon>
        <taxon>Coleoptera</taxon>
        <taxon>Polyphaga</taxon>
        <taxon>Cucujiformia</taxon>
        <taxon>Chrysomeloidea</taxon>
        <taxon>Cerambycidae</taxon>
        <taxon>Lamiinae</taxon>
        <taxon>Acanthocinini</taxon>
        <taxon>Exocentrus</taxon>
    </lineage>
</organism>
<dbReference type="AlphaFoldDB" id="A0AAV8VCE5"/>
<protein>
    <submittedName>
        <fullName evidence="1">Uncharacterized protein</fullName>
    </submittedName>
</protein>
<reference evidence="1 2" key="1">
    <citation type="journal article" date="2023" name="Insect Mol. Biol.">
        <title>Genome sequencing provides insights into the evolution of gene families encoding plant cell wall-degrading enzymes in longhorned beetles.</title>
        <authorList>
            <person name="Shin N.R."/>
            <person name="Okamura Y."/>
            <person name="Kirsch R."/>
            <person name="Pauchet Y."/>
        </authorList>
    </citation>
    <scope>NUCLEOTIDE SEQUENCE [LARGE SCALE GENOMIC DNA]</scope>
    <source>
        <strain evidence="1">EAD_L_NR</strain>
    </source>
</reference>
<proteinExistence type="predicted"/>
<gene>
    <name evidence="1" type="ORF">NQ315_017150</name>
</gene>